<evidence type="ECO:0000256" key="6">
    <source>
        <dbReference type="ARBA" id="ARBA00023136"/>
    </source>
</evidence>
<dbReference type="PIRSF" id="PIRSF018153">
    <property type="entry name" value="Glyco_trans_15"/>
    <property type="match status" value="1"/>
</dbReference>
<dbReference type="InterPro" id="IPR002685">
    <property type="entry name" value="Glyco_trans_15"/>
</dbReference>
<dbReference type="Gene3D" id="3.90.550.10">
    <property type="entry name" value="Spore Coat Polysaccharide Biosynthesis Protein SpsA, Chain A"/>
    <property type="match status" value="1"/>
</dbReference>
<dbReference type="GO" id="GO:0000032">
    <property type="term" value="P:cell wall mannoprotein biosynthetic process"/>
    <property type="evidence" value="ECO:0007669"/>
    <property type="project" value="TreeGrafter"/>
</dbReference>
<comment type="subcellular location">
    <subcellularLocation>
        <location evidence="1">Membrane</location>
        <topology evidence="1">Single-pass type II membrane protein</topology>
    </subcellularLocation>
</comment>
<evidence type="ECO:0000256" key="2">
    <source>
        <dbReference type="ARBA" id="ARBA00007677"/>
    </source>
</evidence>
<evidence type="ECO:0000256" key="3">
    <source>
        <dbReference type="ARBA" id="ARBA00022676"/>
    </source>
</evidence>
<evidence type="ECO:0000256" key="1">
    <source>
        <dbReference type="ARBA" id="ARBA00004606"/>
    </source>
</evidence>
<dbReference type="RefSeq" id="XP_056079199.1">
    <property type="nucleotide sequence ID" value="XM_056225374.1"/>
</dbReference>
<dbReference type="AlphaFoldDB" id="A0AA35IUE4"/>
<evidence type="ECO:0000313" key="9">
    <source>
        <dbReference type="EMBL" id="CAI4036079.1"/>
    </source>
</evidence>
<name>A0AA35IUE4_SACMI</name>
<proteinExistence type="inferred from homology"/>
<evidence type="ECO:0008006" key="11">
    <source>
        <dbReference type="Google" id="ProtNLM"/>
    </source>
</evidence>
<feature type="active site" description="Nucleophile" evidence="7">
    <location>
        <position position="342"/>
    </location>
</feature>
<feature type="chain" id="PRO_5041448857" description="Ktr5p" evidence="8">
    <location>
        <begin position="17"/>
        <end position="501"/>
    </location>
</feature>
<evidence type="ECO:0000256" key="8">
    <source>
        <dbReference type="SAM" id="SignalP"/>
    </source>
</evidence>
<keyword evidence="5" id="KW-0735">Signal-anchor</keyword>
<dbReference type="EMBL" id="OX365770">
    <property type="protein sequence ID" value="CAI4036079.1"/>
    <property type="molecule type" value="Genomic_DNA"/>
</dbReference>
<dbReference type="InterPro" id="IPR029044">
    <property type="entry name" value="Nucleotide-diphossugar_trans"/>
</dbReference>
<evidence type="ECO:0000256" key="5">
    <source>
        <dbReference type="ARBA" id="ARBA00022968"/>
    </source>
</evidence>
<gene>
    <name evidence="9" type="primary">SMKI14G2960</name>
    <name evidence="9" type="ORF">SMKI_14G2960</name>
</gene>
<dbReference type="GO" id="GO:0016020">
    <property type="term" value="C:membrane"/>
    <property type="evidence" value="ECO:0007669"/>
    <property type="project" value="UniProtKB-SubCell"/>
</dbReference>
<keyword evidence="5" id="KW-0812">Transmembrane</keyword>
<dbReference type="PANTHER" id="PTHR31121:SF2">
    <property type="entry name" value="MANNOSYLTRANSFERASE KTR5-RELATED"/>
    <property type="match status" value="1"/>
</dbReference>
<sequence length="501" mass="59214">MCVLTAFMITLWVILASEPVSVSTTLDNSLPLSKMDLATERDRPFYSNCVDTREYLLNPSYTKQNASFVMLARNEEIEDVIKTIYSIEEHFNQWFHYPYVFLNDQPFEEDFKAKILNATSGADVEFGTIDEIVWNFPIDVKDTFDFYNAIEDQGDRSILYGNLESYHKMCRFYSGLFYKHPLIQKFEWYWRLEPDVEFFCDITYDPFWEMFQNNKKYGFTIIIPELYWTVPNLFRHTKSFVRKKAIKMGSLWKLFTKDYNFFESDDAELRDWINCGSKAEAKVSEKVAIEHLLKKGDNSRKINDDKEGISNLINKARSKKHIIEDKFFNEEYNLCHFWSNFEIARLSVFDNDIYNDFFQYLEKSGGFWKERWGDAPVHSIGLSLTLDLDDIHYFRDIGYRHSAIQHCPWNAIGNEEFPYVASGSKFKRKNVVYDEGSDFGCGCRCKCPKKKHEIEDSTSLCVSIWVKLMNQQRNHERHVGVLNGDEMERNIREDYSKTYGN</sequence>
<dbReference type="Proteomes" id="UP001161438">
    <property type="component" value="Chromosome 14"/>
</dbReference>
<accession>A0AA35IUE4</accession>
<dbReference type="GO" id="GO:0005794">
    <property type="term" value="C:Golgi apparatus"/>
    <property type="evidence" value="ECO:0007669"/>
    <property type="project" value="TreeGrafter"/>
</dbReference>
<reference evidence="9" key="1">
    <citation type="submission" date="2022-10" db="EMBL/GenBank/DDBJ databases">
        <authorList>
            <person name="Byrne P K."/>
        </authorList>
    </citation>
    <scope>NUCLEOTIDE SEQUENCE</scope>
    <source>
        <strain evidence="9">IFO1815</strain>
    </source>
</reference>
<comment type="similarity">
    <text evidence="2">Belongs to the glycosyltransferase 15 family.</text>
</comment>
<keyword evidence="6" id="KW-0472">Membrane</keyword>
<keyword evidence="8" id="KW-0732">Signal</keyword>
<keyword evidence="3" id="KW-0328">Glycosyltransferase</keyword>
<dbReference type="GO" id="GO:0000026">
    <property type="term" value="F:alpha-1,2-mannosyltransferase activity"/>
    <property type="evidence" value="ECO:0007669"/>
    <property type="project" value="TreeGrafter"/>
</dbReference>
<dbReference type="PANTHER" id="PTHR31121">
    <property type="entry name" value="ALPHA-1,2 MANNOSYLTRANSFERASE KTR1"/>
    <property type="match status" value="1"/>
</dbReference>
<protein>
    <recommendedName>
        <fullName evidence="11">Ktr5p</fullName>
    </recommendedName>
</protein>
<dbReference type="GO" id="GO:0006487">
    <property type="term" value="P:protein N-linked glycosylation"/>
    <property type="evidence" value="ECO:0007669"/>
    <property type="project" value="TreeGrafter"/>
</dbReference>
<keyword evidence="10" id="KW-1185">Reference proteome</keyword>
<dbReference type="GeneID" id="80920967"/>
<evidence type="ECO:0000313" key="10">
    <source>
        <dbReference type="Proteomes" id="UP001161438"/>
    </source>
</evidence>
<dbReference type="Pfam" id="PF01793">
    <property type="entry name" value="Glyco_transf_15"/>
    <property type="match status" value="2"/>
</dbReference>
<dbReference type="SUPFAM" id="SSF53448">
    <property type="entry name" value="Nucleotide-diphospho-sugar transferases"/>
    <property type="match status" value="1"/>
</dbReference>
<evidence type="ECO:0000256" key="7">
    <source>
        <dbReference type="PIRSR" id="PIRSR018153-1"/>
    </source>
</evidence>
<evidence type="ECO:0000256" key="4">
    <source>
        <dbReference type="ARBA" id="ARBA00022679"/>
    </source>
</evidence>
<keyword evidence="4" id="KW-0808">Transferase</keyword>
<organism evidence="9 10">
    <name type="scientific">Saccharomyces mikatae IFO 1815</name>
    <dbReference type="NCBI Taxonomy" id="226126"/>
    <lineage>
        <taxon>Eukaryota</taxon>
        <taxon>Fungi</taxon>
        <taxon>Dikarya</taxon>
        <taxon>Ascomycota</taxon>
        <taxon>Saccharomycotina</taxon>
        <taxon>Saccharomycetes</taxon>
        <taxon>Saccharomycetales</taxon>
        <taxon>Saccharomycetaceae</taxon>
        <taxon>Saccharomyces</taxon>
    </lineage>
</organism>
<feature type="signal peptide" evidence="8">
    <location>
        <begin position="1"/>
        <end position="16"/>
    </location>
</feature>